<feature type="transmembrane region" description="Helical" evidence="1">
    <location>
        <begin position="36"/>
        <end position="54"/>
    </location>
</feature>
<evidence type="ECO:0000313" key="2">
    <source>
        <dbReference type="EMBL" id="QHT78103.1"/>
    </source>
</evidence>
<dbReference type="EMBL" id="MN739929">
    <property type="protein sequence ID" value="QHT78103.1"/>
    <property type="molecule type" value="Genomic_DNA"/>
</dbReference>
<dbReference type="AlphaFoldDB" id="A0A6C0HDM3"/>
<keyword evidence="1" id="KW-1133">Transmembrane helix</keyword>
<reference evidence="2" key="1">
    <citation type="journal article" date="2020" name="Nature">
        <title>Giant virus diversity and host interactions through global metagenomics.</title>
        <authorList>
            <person name="Schulz F."/>
            <person name="Roux S."/>
            <person name="Paez-Espino D."/>
            <person name="Jungbluth S."/>
            <person name="Walsh D.A."/>
            <person name="Denef V.J."/>
            <person name="McMahon K.D."/>
            <person name="Konstantinidis K.T."/>
            <person name="Eloe-Fadrosh E.A."/>
            <person name="Kyrpides N.C."/>
            <person name="Woyke T."/>
        </authorList>
    </citation>
    <scope>NUCLEOTIDE SEQUENCE</scope>
    <source>
        <strain evidence="2">GVMAG-M-3300023179-91</strain>
    </source>
</reference>
<name>A0A6C0HDM3_9ZZZZ</name>
<evidence type="ECO:0000256" key="1">
    <source>
        <dbReference type="SAM" id="Phobius"/>
    </source>
</evidence>
<keyword evidence="1" id="KW-0812">Transmembrane</keyword>
<feature type="transmembrane region" description="Helical" evidence="1">
    <location>
        <begin position="60"/>
        <end position="78"/>
    </location>
</feature>
<proteinExistence type="predicted"/>
<protein>
    <submittedName>
        <fullName evidence="2">Uncharacterized protein</fullName>
    </submittedName>
</protein>
<organism evidence="2">
    <name type="scientific">viral metagenome</name>
    <dbReference type="NCBI Taxonomy" id="1070528"/>
    <lineage>
        <taxon>unclassified sequences</taxon>
        <taxon>metagenomes</taxon>
        <taxon>organismal metagenomes</taxon>
    </lineage>
</organism>
<keyword evidence="1" id="KW-0472">Membrane</keyword>
<feature type="transmembrane region" description="Helical" evidence="1">
    <location>
        <begin position="12"/>
        <end position="29"/>
    </location>
</feature>
<accession>A0A6C0HDM3</accession>
<sequence>MKFSVKDLCTPASIYFWVSIIGLTIAFLTKFKLVTSIINLFFILLWTYFLNYLCSKGYSSVSWFLVLLPIIIFAGVLIKTMDLISISR</sequence>